<proteinExistence type="predicted"/>
<dbReference type="Proteomes" id="UP000198211">
    <property type="component" value="Unassembled WGS sequence"/>
</dbReference>
<dbReference type="InterPro" id="IPR036397">
    <property type="entry name" value="RNaseH_sf"/>
</dbReference>
<keyword evidence="2" id="KW-1185">Reference proteome</keyword>
<name>A0A225UEM9_9STRA</name>
<comment type="caution">
    <text evidence="1">The sequence shown here is derived from an EMBL/GenBank/DDBJ whole genome shotgun (WGS) entry which is preliminary data.</text>
</comment>
<dbReference type="AlphaFoldDB" id="A0A225UEM9"/>
<evidence type="ECO:0000313" key="1">
    <source>
        <dbReference type="EMBL" id="OWY91056.1"/>
    </source>
</evidence>
<sequence>MTEANRTVYLSPEETPPHRTVQSKRFFTKPVNVGRKEQRVMLIENVIPVIKAKCPGFLRGSKLIIQQDGARCHVNPNDPAIRSACTDDGWDICIDIQPPNSPDTNILDLGYFCSIQALQYEECPRNIDELIKCTIASY</sequence>
<feature type="non-terminal residue" evidence="1">
    <location>
        <position position="138"/>
    </location>
</feature>
<accession>A0A225UEM9</accession>
<dbReference type="GO" id="GO:0003676">
    <property type="term" value="F:nucleic acid binding"/>
    <property type="evidence" value="ECO:0007669"/>
    <property type="project" value="InterPro"/>
</dbReference>
<dbReference type="Gene3D" id="3.30.420.10">
    <property type="entry name" value="Ribonuclease H-like superfamily/Ribonuclease H"/>
    <property type="match status" value="1"/>
</dbReference>
<gene>
    <name evidence="1" type="ORF">PHMEG_00040526</name>
</gene>
<reference evidence="2" key="1">
    <citation type="submission" date="2017-03" db="EMBL/GenBank/DDBJ databases">
        <title>Phytopthora megakarya and P. palmivora, two closely related causual agents of cacao black pod achieved similar genome size and gene model numbers by different mechanisms.</title>
        <authorList>
            <person name="Ali S."/>
            <person name="Shao J."/>
            <person name="Larry D.J."/>
            <person name="Kronmiller B."/>
            <person name="Shen D."/>
            <person name="Strem M.D."/>
            <person name="Melnick R.L."/>
            <person name="Guiltinan M.J."/>
            <person name="Tyler B.M."/>
            <person name="Meinhardt L.W."/>
            <person name="Bailey B.A."/>
        </authorList>
    </citation>
    <scope>NUCLEOTIDE SEQUENCE [LARGE SCALE GENOMIC DNA]</scope>
    <source>
        <strain evidence="2">zdho120</strain>
    </source>
</reference>
<organism evidence="1 2">
    <name type="scientific">Phytophthora megakarya</name>
    <dbReference type="NCBI Taxonomy" id="4795"/>
    <lineage>
        <taxon>Eukaryota</taxon>
        <taxon>Sar</taxon>
        <taxon>Stramenopiles</taxon>
        <taxon>Oomycota</taxon>
        <taxon>Peronosporomycetes</taxon>
        <taxon>Peronosporales</taxon>
        <taxon>Peronosporaceae</taxon>
        <taxon>Phytophthora</taxon>
    </lineage>
</organism>
<dbReference type="OrthoDB" id="125932at2759"/>
<dbReference type="PANTHER" id="PTHR47169">
    <property type="entry name" value="OS01G0541250 PROTEIN"/>
    <property type="match status" value="1"/>
</dbReference>
<protein>
    <submittedName>
        <fullName evidence="1">Uncharacterized protein</fullName>
    </submittedName>
</protein>
<evidence type="ECO:0000313" key="2">
    <source>
        <dbReference type="Proteomes" id="UP000198211"/>
    </source>
</evidence>
<dbReference type="EMBL" id="NBNE01021197">
    <property type="protein sequence ID" value="OWY91056.1"/>
    <property type="molecule type" value="Genomic_DNA"/>
</dbReference>